<sequence length="165" mass="19523">MIRVNPKLTINAAFLQEIKDDNLRLYGLLDNLRACWLVNSPDVFRPEWFSRLISDLRDQVAMHFALENAFGYFEKPVSSDPLLTAEAQRLHAQHEELYLQICSIAENAEEMLYPQMDEEAYTRQVDLFRDFYRAFQEHESAEFDLMVRVFSEQQKQQRPLISTDQ</sequence>
<accession>A0A3D3R7E3</accession>
<dbReference type="EMBL" id="DQAY01000098">
    <property type="protein sequence ID" value="HCO24506.1"/>
    <property type="molecule type" value="Genomic_DNA"/>
</dbReference>
<dbReference type="InterPro" id="IPR012312">
    <property type="entry name" value="Hemerythrin-like"/>
</dbReference>
<dbReference type="AlphaFoldDB" id="A0A3D3R7E3"/>
<dbReference type="Pfam" id="PF01814">
    <property type="entry name" value="Hemerythrin"/>
    <property type="match status" value="1"/>
</dbReference>
<reference evidence="2 3" key="1">
    <citation type="journal article" date="2018" name="Nat. Biotechnol.">
        <title>A standardized bacterial taxonomy based on genome phylogeny substantially revises the tree of life.</title>
        <authorList>
            <person name="Parks D.H."/>
            <person name="Chuvochina M."/>
            <person name="Waite D.W."/>
            <person name="Rinke C."/>
            <person name="Skarshewski A."/>
            <person name="Chaumeil P.A."/>
            <person name="Hugenholtz P."/>
        </authorList>
    </citation>
    <scope>NUCLEOTIDE SEQUENCE [LARGE SCALE GENOMIC DNA]</scope>
    <source>
        <strain evidence="2">UBA9375</strain>
    </source>
</reference>
<gene>
    <name evidence="2" type="ORF">DIT97_16280</name>
</gene>
<proteinExistence type="predicted"/>
<feature type="domain" description="Hemerythrin-like" evidence="1">
    <location>
        <begin position="16"/>
        <end position="142"/>
    </location>
</feature>
<evidence type="ECO:0000313" key="3">
    <source>
        <dbReference type="Proteomes" id="UP000263642"/>
    </source>
</evidence>
<comment type="caution">
    <text evidence="2">The sequence shown here is derived from an EMBL/GenBank/DDBJ whole genome shotgun (WGS) entry which is preliminary data.</text>
</comment>
<dbReference type="Proteomes" id="UP000263642">
    <property type="component" value="Unassembled WGS sequence"/>
</dbReference>
<protein>
    <recommendedName>
        <fullName evidence="1">Hemerythrin-like domain-containing protein</fullName>
    </recommendedName>
</protein>
<organism evidence="2 3">
    <name type="scientific">Gimesia maris</name>
    <dbReference type="NCBI Taxonomy" id="122"/>
    <lineage>
        <taxon>Bacteria</taxon>
        <taxon>Pseudomonadati</taxon>
        <taxon>Planctomycetota</taxon>
        <taxon>Planctomycetia</taxon>
        <taxon>Planctomycetales</taxon>
        <taxon>Planctomycetaceae</taxon>
        <taxon>Gimesia</taxon>
    </lineage>
</organism>
<name>A0A3D3R7E3_9PLAN</name>
<evidence type="ECO:0000313" key="2">
    <source>
        <dbReference type="EMBL" id="HCO24506.1"/>
    </source>
</evidence>
<evidence type="ECO:0000259" key="1">
    <source>
        <dbReference type="Pfam" id="PF01814"/>
    </source>
</evidence>